<accession>A0A4R1GK07</accession>
<dbReference type="EMBL" id="SMFV01000003">
    <property type="protein sequence ID" value="TCK04612.1"/>
    <property type="molecule type" value="Genomic_DNA"/>
</dbReference>
<evidence type="ECO:0000313" key="2">
    <source>
        <dbReference type="Proteomes" id="UP000295777"/>
    </source>
</evidence>
<sequence>MVGEKTTLEILWEIQQRLNKKGYPVKIDLSEPIEGADIGLKIIVNAKKNWNLERSIVHEIFEVLDKYELIPSVNWEWNHTSK</sequence>
<evidence type="ECO:0000313" key="1">
    <source>
        <dbReference type="EMBL" id="TCK04612.1"/>
    </source>
</evidence>
<dbReference type="AlphaFoldDB" id="A0A4R1GK07"/>
<dbReference type="Proteomes" id="UP000295777">
    <property type="component" value="Unassembled WGS sequence"/>
</dbReference>
<dbReference type="OrthoDB" id="15407at2"/>
<dbReference type="RefSeq" id="WP_132526488.1">
    <property type="nucleotide sequence ID" value="NZ_SMFV01000003.1"/>
</dbReference>
<comment type="caution">
    <text evidence="1">The sequence shown here is derived from an EMBL/GenBank/DDBJ whole genome shotgun (WGS) entry which is preliminary data.</text>
</comment>
<protein>
    <submittedName>
        <fullName evidence="1">Uncharacterized protein</fullName>
    </submittedName>
</protein>
<name>A0A4R1GK07_9BACT</name>
<proteinExistence type="predicted"/>
<gene>
    <name evidence="1" type="ORF">CLV27_1045</name>
</gene>
<keyword evidence="2" id="KW-1185">Reference proteome</keyword>
<reference evidence="1 2" key="1">
    <citation type="submission" date="2019-03" db="EMBL/GenBank/DDBJ databases">
        <title>Genomic Encyclopedia of Archaeal and Bacterial Type Strains, Phase II (KMG-II): from individual species to whole genera.</title>
        <authorList>
            <person name="Goeker M."/>
        </authorList>
    </citation>
    <scope>NUCLEOTIDE SEQUENCE [LARGE SCALE GENOMIC DNA]</scope>
    <source>
        <strain evidence="1 2">DSM 24425</strain>
    </source>
</reference>
<organism evidence="1 2">
    <name type="scientific">Phorcysia thermohydrogeniphila</name>
    <dbReference type="NCBI Taxonomy" id="936138"/>
    <lineage>
        <taxon>Bacteria</taxon>
        <taxon>Pseudomonadati</taxon>
        <taxon>Aquificota</taxon>
        <taxon>Aquificia</taxon>
        <taxon>Desulfurobacteriales</taxon>
        <taxon>Desulfurobacteriaceae</taxon>
        <taxon>Phorcysia</taxon>
    </lineage>
</organism>